<feature type="repeat" description="WD" evidence="3">
    <location>
        <begin position="622"/>
        <end position="653"/>
    </location>
</feature>
<feature type="repeat" description="WD" evidence="3">
    <location>
        <begin position="1002"/>
        <end position="1043"/>
    </location>
</feature>
<dbReference type="Pfam" id="PF20703">
    <property type="entry name" value="nSTAND1"/>
    <property type="match status" value="1"/>
</dbReference>
<keyword evidence="5" id="KW-1133">Transmembrane helix</keyword>
<dbReference type="OrthoDB" id="192618at2"/>
<dbReference type="InterPro" id="IPR050505">
    <property type="entry name" value="WDR55/POC1"/>
</dbReference>
<gene>
    <name evidence="7" type="ORF">DMH04_05045</name>
</gene>
<dbReference type="PANTHER" id="PTHR44019:SF8">
    <property type="entry name" value="POC1 CENTRIOLAR PROTEIN HOMOLOG"/>
    <property type="match status" value="1"/>
</dbReference>
<dbReference type="InterPro" id="IPR001680">
    <property type="entry name" value="WD40_rpt"/>
</dbReference>
<dbReference type="CDD" id="cd00093">
    <property type="entry name" value="HTH_XRE"/>
    <property type="match status" value="1"/>
</dbReference>
<feature type="repeat" description="WD" evidence="3">
    <location>
        <begin position="1054"/>
        <end position="1084"/>
    </location>
</feature>
<feature type="repeat" description="WD" evidence="3">
    <location>
        <begin position="747"/>
        <end position="788"/>
    </location>
</feature>
<evidence type="ECO:0000256" key="2">
    <source>
        <dbReference type="ARBA" id="ARBA00022737"/>
    </source>
</evidence>
<dbReference type="InterPro" id="IPR027417">
    <property type="entry name" value="P-loop_NTPase"/>
</dbReference>
<feature type="repeat" description="WD" evidence="3">
    <location>
        <begin position="789"/>
        <end position="830"/>
    </location>
</feature>
<evidence type="ECO:0000256" key="3">
    <source>
        <dbReference type="PROSITE-ProRule" id="PRU00221"/>
    </source>
</evidence>
<dbReference type="InterPro" id="IPR049052">
    <property type="entry name" value="nSTAND1"/>
</dbReference>
<evidence type="ECO:0000256" key="4">
    <source>
        <dbReference type="SAM" id="MobiDB-lite"/>
    </source>
</evidence>
<keyword evidence="2" id="KW-0677">Repeat</keyword>
<evidence type="ECO:0000256" key="1">
    <source>
        <dbReference type="ARBA" id="ARBA00022574"/>
    </source>
</evidence>
<feature type="repeat" description="WD" evidence="3">
    <location>
        <begin position="705"/>
        <end position="746"/>
    </location>
</feature>
<dbReference type="PROSITE" id="PS50294">
    <property type="entry name" value="WD_REPEATS_REGION"/>
    <property type="match status" value="9"/>
</dbReference>
<accession>A0A428ZRX6</accession>
<dbReference type="Pfam" id="PF13560">
    <property type="entry name" value="HTH_31"/>
    <property type="match status" value="1"/>
</dbReference>
<feature type="region of interest" description="Disordered" evidence="4">
    <location>
        <begin position="976"/>
        <end position="1003"/>
    </location>
</feature>
<reference evidence="7 8" key="1">
    <citation type="submission" date="2018-05" db="EMBL/GenBank/DDBJ databases">
        <title>Evolution of GPA BGCs.</title>
        <authorList>
            <person name="Waglechner N."/>
            <person name="Wright G.D."/>
        </authorList>
    </citation>
    <scope>NUCLEOTIDE SEQUENCE [LARGE SCALE GENOMIC DNA]</scope>
    <source>
        <strain evidence="7 8">A82846</strain>
    </source>
</reference>
<feature type="repeat" description="WD" evidence="3">
    <location>
        <begin position="1138"/>
        <end position="1169"/>
    </location>
</feature>
<feature type="repeat" description="WD" evidence="3">
    <location>
        <begin position="832"/>
        <end position="865"/>
    </location>
</feature>
<feature type="repeat" description="WD" evidence="3">
    <location>
        <begin position="874"/>
        <end position="906"/>
    </location>
</feature>
<name>A0A428ZRX6_KIBAR</name>
<organism evidence="7 8">
    <name type="scientific">Kibdelosporangium aridum</name>
    <dbReference type="NCBI Taxonomy" id="2030"/>
    <lineage>
        <taxon>Bacteria</taxon>
        <taxon>Bacillati</taxon>
        <taxon>Actinomycetota</taxon>
        <taxon>Actinomycetes</taxon>
        <taxon>Pseudonocardiales</taxon>
        <taxon>Pseudonocardiaceae</taxon>
        <taxon>Kibdelosporangium</taxon>
    </lineage>
</organism>
<keyword evidence="1 3" id="KW-0853">WD repeat</keyword>
<dbReference type="Pfam" id="PF00400">
    <property type="entry name" value="WD40"/>
    <property type="match status" value="11"/>
</dbReference>
<dbReference type="InterPro" id="IPR036322">
    <property type="entry name" value="WD40_repeat_dom_sf"/>
</dbReference>
<dbReference type="SMART" id="SM00530">
    <property type="entry name" value="HTH_XRE"/>
    <property type="match status" value="1"/>
</dbReference>
<dbReference type="InterPro" id="IPR020472">
    <property type="entry name" value="WD40_PAC1"/>
</dbReference>
<dbReference type="PROSITE" id="PS50943">
    <property type="entry name" value="HTH_CROC1"/>
    <property type="match status" value="1"/>
</dbReference>
<dbReference type="CDD" id="cd00200">
    <property type="entry name" value="WD40"/>
    <property type="match status" value="2"/>
</dbReference>
<feature type="repeat" description="WD" evidence="3">
    <location>
        <begin position="1170"/>
        <end position="1202"/>
    </location>
</feature>
<dbReference type="PROSITE" id="PS50082">
    <property type="entry name" value="WD_REPEATS_2"/>
    <property type="match status" value="12"/>
</dbReference>
<dbReference type="SMART" id="SM00320">
    <property type="entry name" value="WD40"/>
    <property type="match status" value="13"/>
</dbReference>
<dbReference type="SUPFAM" id="SSF47413">
    <property type="entry name" value="lambda repressor-like DNA-binding domains"/>
    <property type="match status" value="1"/>
</dbReference>
<dbReference type="CDD" id="cd00882">
    <property type="entry name" value="Ras_like_GTPase"/>
    <property type="match status" value="1"/>
</dbReference>
<evidence type="ECO:0000256" key="5">
    <source>
        <dbReference type="SAM" id="Phobius"/>
    </source>
</evidence>
<evidence type="ECO:0000313" key="8">
    <source>
        <dbReference type="Proteomes" id="UP000287547"/>
    </source>
</evidence>
<keyword evidence="5" id="KW-0472">Membrane</keyword>
<dbReference type="InterPro" id="IPR010982">
    <property type="entry name" value="Lambda_DNA-bd_dom_sf"/>
</dbReference>
<evidence type="ECO:0000313" key="7">
    <source>
        <dbReference type="EMBL" id="RSM90816.1"/>
    </source>
</evidence>
<dbReference type="Proteomes" id="UP000287547">
    <property type="component" value="Unassembled WGS sequence"/>
</dbReference>
<dbReference type="GO" id="GO:0003677">
    <property type="term" value="F:DNA binding"/>
    <property type="evidence" value="ECO:0007669"/>
    <property type="project" value="InterPro"/>
</dbReference>
<dbReference type="SUPFAM" id="SSF52540">
    <property type="entry name" value="P-loop containing nucleoside triphosphate hydrolases"/>
    <property type="match status" value="1"/>
</dbReference>
<comment type="caution">
    <text evidence="7">The sequence shown here is derived from an EMBL/GenBank/DDBJ whole genome shotgun (WGS) entry which is preliminary data.</text>
</comment>
<dbReference type="InterPro" id="IPR019775">
    <property type="entry name" value="WD40_repeat_CS"/>
</dbReference>
<dbReference type="AlphaFoldDB" id="A0A428ZRX6"/>
<sequence>MWAAWRNTMPRAERPLATGDSALLRFAADLRLLRQKAGNPTYRDLAKRAHFSVTTLSSAANGRQLPSLNVALAYVRACGGDEADWEQRWHEVAAETAQTDVAPEESDAESPYVGLAAFQPEDADLFHGRERLVEELAERMTHQRFVAVFGASGAGKSSLLRAGLMPRWTGPVVLFTPGPHPVEETAVHIARLAGTAPGQLYTDLRTDVQNLHRAIRMAVDEDVLIVVDQFEETFTLCRDEAERTRFIELLIAAVNSPNSRARVVLGVRADFYGHCTQHPDLVAAMADAQVAVGPMTTDELRRAIVQPAVRAGCTVEGALLAELVAQAAGNAGVLPLLSHALLETWRRRKGNTLTLAAFQAAGGIDGALARTAETVYSGLSEEQKQLVRDLFLRLTALGEGTEDTKRRITRSEVDADATDVLDVLAEARLITVADNTMEIAHEALIRAWPRLRQWLAVDREGLRTHRHLTEAAQEWSALEEDPGSLYRGARLVVAKEWAAKEFTTLNPVERAFLDASVDQEERETAKDRRRARQLRYLAAGLAVLLVVVTAISVIAIRERDEAEQAQRIAISRQLATQALTIAESDPGRAKLLSLQAYRTAPTLEARSALMSMSAHRDYRTEIQAHEGAASDIAFRPDGTMLSVGRDKTVALWDPVRRTRIAAMTQHETWLKAMAVSTDGKMAASGGDDKRVVLWDLEKRQPIGALEGHTGVVREVVFTPDARLVVTAGNDRTVRIWDVAQRMNVATFTDHKDNVTALAISPDGKTLVTGGDDEVIALWDLESRTRIATLADNVDAAKAFSFSPDGKTLASAGMGPAVNLWDVASRTKLTSFVGHTGEAVIALEFSPDGRTVASAGNDLVVRLWDVPNRVPRGVLVGHQGSVYALAFSSDGTKLASAGEEGKIILWDPAAPPLASQPSKPVHDLAFMPDGRSLAAVGPDHSTLWDLKTHAPQRIVGAGGNLVNGVEISRDGRTLVTATEAPSPSGHHSLEIADPTTSAPSISLPGHTGGIMDVALSPDARTAATVGKDETAILWDVPNRTKLATLSVGDVSTGAAFSPDGRLLAVASHDNLVTLWDLATRTRTVQLRGHGGWARSVAFSPDGRILASSSADQTVILWDVATGAQITRLTGHKDAYFHGLAFSPDGKTIAYSSVDNTVLLWDVERRTVSARLTGHTAGVRAIAFSPDSTTLASAAGDGTIIMWDRDPERVAGNICGSISRNLTAEEWAQFVPELPQSDPCAAG</sequence>
<dbReference type="EMBL" id="QHKI01000002">
    <property type="protein sequence ID" value="RSM90816.1"/>
    <property type="molecule type" value="Genomic_DNA"/>
</dbReference>
<dbReference type="Gene3D" id="2.130.10.10">
    <property type="entry name" value="YVTN repeat-like/Quinoprotein amine dehydrogenase"/>
    <property type="match status" value="5"/>
</dbReference>
<dbReference type="PANTHER" id="PTHR44019">
    <property type="entry name" value="WD REPEAT-CONTAINING PROTEIN 55"/>
    <property type="match status" value="1"/>
</dbReference>
<dbReference type="PROSITE" id="PS00678">
    <property type="entry name" value="WD_REPEATS_1"/>
    <property type="match status" value="6"/>
</dbReference>
<dbReference type="PRINTS" id="PR00320">
    <property type="entry name" value="GPROTEINBRPT"/>
</dbReference>
<feature type="transmembrane region" description="Helical" evidence="5">
    <location>
        <begin position="536"/>
        <end position="556"/>
    </location>
</feature>
<feature type="domain" description="HTH cro/C1-type" evidence="6">
    <location>
        <begin position="30"/>
        <end position="85"/>
    </location>
</feature>
<dbReference type="SUPFAM" id="SSF50978">
    <property type="entry name" value="WD40 repeat-like"/>
    <property type="match status" value="2"/>
</dbReference>
<evidence type="ECO:0000259" key="6">
    <source>
        <dbReference type="PROSITE" id="PS50943"/>
    </source>
</evidence>
<dbReference type="InterPro" id="IPR015943">
    <property type="entry name" value="WD40/YVTN_repeat-like_dom_sf"/>
</dbReference>
<protein>
    <recommendedName>
        <fullName evidence="6">HTH cro/C1-type domain-containing protein</fullName>
    </recommendedName>
</protein>
<proteinExistence type="predicted"/>
<feature type="repeat" description="WD" evidence="3">
    <location>
        <begin position="663"/>
        <end position="704"/>
    </location>
</feature>
<dbReference type="InterPro" id="IPR001387">
    <property type="entry name" value="Cro/C1-type_HTH"/>
</dbReference>
<feature type="repeat" description="WD" evidence="3">
    <location>
        <begin position="1085"/>
        <end position="1126"/>
    </location>
</feature>
<keyword evidence="5" id="KW-0812">Transmembrane</keyword>